<dbReference type="Gene3D" id="2.60.40.10">
    <property type="entry name" value="Immunoglobulins"/>
    <property type="match status" value="3"/>
</dbReference>
<gene>
    <name evidence="4" type="ORF">SAMN05444580_103233</name>
</gene>
<proteinExistence type="predicted"/>
<feature type="region of interest" description="Disordered" evidence="1">
    <location>
        <begin position="153"/>
        <end position="172"/>
    </location>
</feature>
<evidence type="ECO:0000256" key="2">
    <source>
        <dbReference type="SAM" id="SignalP"/>
    </source>
</evidence>
<dbReference type="GO" id="GO:0005975">
    <property type="term" value="P:carbohydrate metabolic process"/>
    <property type="evidence" value="ECO:0007669"/>
    <property type="project" value="UniProtKB-ARBA"/>
</dbReference>
<dbReference type="AlphaFoldDB" id="A0A1G6SR91"/>
<accession>A0A1G6SR91</accession>
<dbReference type="EMBL" id="FNAB01000003">
    <property type="protein sequence ID" value="SDD19214.1"/>
    <property type="molecule type" value="Genomic_DNA"/>
</dbReference>
<dbReference type="STRING" id="168276.SAMN05444580_103233"/>
<feature type="domain" description="Bacterial Ig-like" evidence="3">
    <location>
        <begin position="282"/>
        <end position="365"/>
    </location>
</feature>
<reference evidence="4 5" key="1">
    <citation type="submission" date="2016-10" db="EMBL/GenBank/DDBJ databases">
        <authorList>
            <person name="de Groot N.N."/>
        </authorList>
    </citation>
    <scope>NUCLEOTIDE SEQUENCE [LARGE SCALE GENOMIC DNA]</scope>
    <source>
        <strain evidence="4 5">JCM 11308</strain>
    </source>
</reference>
<evidence type="ECO:0000313" key="5">
    <source>
        <dbReference type="Proteomes" id="UP000199417"/>
    </source>
</evidence>
<dbReference type="Pfam" id="PF16640">
    <property type="entry name" value="Big_3_5"/>
    <property type="match status" value="3"/>
</dbReference>
<evidence type="ECO:0000313" key="4">
    <source>
        <dbReference type="EMBL" id="SDD19214.1"/>
    </source>
</evidence>
<evidence type="ECO:0000259" key="3">
    <source>
        <dbReference type="Pfam" id="PF16640"/>
    </source>
</evidence>
<dbReference type="Proteomes" id="UP000199417">
    <property type="component" value="Unassembled WGS sequence"/>
</dbReference>
<feature type="compositionally biased region" description="Polar residues" evidence="1">
    <location>
        <begin position="153"/>
        <end position="165"/>
    </location>
</feature>
<feature type="domain" description="Bacterial Ig-like" evidence="3">
    <location>
        <begin position="478"/>
        <end position="557"/>
    </location>
</feature>
<keyword evidence="5" id="KW-1185">Reference proteome</keyword>
<protein>
    <submittedName>
        <fullName evidence="4">Ig-like domain (Group 3)</fullName>
    </submittedName>
</protein>
<evidence type="ECO:0000256" key="1">
    <source>
        <dbReference type="SAM" id="MobiDB-lite"/>
    </source>
</evidence>
<name>A0A1G6SR91_9NOCA</name>
<feature type="chain" id="PRO_5011706637" evidence="2">
    <location>
        <begin position="32"/>
        <end position="571"/>
    </location>
</feature>
<organism evidence="4 5">
    <name type="scientific">Rhodococcus tukisamuensis</name>
    <dbReference type="NCBI Taxonomy" id="168276"/>
    <lineage>
        <taxon>Bacteria</taxon>
        <taxon>Bacillati</taxon>
        <taxon>Actinomycetota</taxon>
        <taxon>Actinomycetes</taxon>
        <taxon>Mycobacteriales</taxon>
        <taxon>Nocardiaceae</taxon>
        <taxon>Rhodococcus</taxon>
    </lineage>
</organism>
<sequence length="571" mass="55842">MPRSSLHRTAAPIGVVALTAGLALIGAPANAGTVNFQTACQATPSKFAGPQHQVAGASVTVTAPATVAPNETFTYRIQHGPGSYPDSQSGGTTTNLSRIKFDFEIPANTTLVSAAVVPGTGANLDNIPPSVLRVNTAGNVDANGPILRLSGNNEVIGNSPSSSGDSEGGIRAPKWKKNLDGTANSGGNSVFQLPAVDVTVTAVAPGTITPKLRTSGNAAGYNADENYSTSLAKASAPVVGTVWAPTRCVPRDSQGGALNAGAKPLATIQVVAPAVDTTTTLTAPADATVGAPVTLSASVAPAPAGGTVQFKDGDTNIGAPATVVNGTAALRHTFAAEGAHTLTAVFNGADGFTGSTSAAKTVNVTPATVVAAPTATTLTVPATATSGSAVALSATVSPAPEGGTVQFSEDNTPIGAPVEVVGGVATLSHTFAGAGHRNITASYQGSLGFAASQSASATVDVSAPAPSDVATVTKVTALPTATVGKSVDLSATVSPASAGGTVQFMDGTDKIGGPVTVVKGAAILPHTFTTTGGHSVTAVYSGAVGYVKSTSAPFTVTASNAATAPTNPFGS</sequence>
<keyword evidence="2" id="KW-0732">Signal</keyword>
<dbReference type="RefSeq" id="WP_072843310.1">
    <property type="nucleotide sequence ID" value="NZ_FNAB01000003.1"/>
</dbReference>
<dbReference type="InterPro" id="IPR013783">
    <property type="entry name" value="Ig-like_fold"/>
</dbReference>
<dbReference type="InterPro" id="IPR032109">
    <property type="entry name" value="Big_3_5"/>
</dbReference>
<feature type="signal peptide" evidence="2">
    <location>
        <begin position="1"/>
        <end position="31"/>
    </location>
</feature>
<feature type="domain" description="Bacterial Ig-like" evidence="3">
    <location>
        <begin position="379"/>
        <end position="461"/>
    </location>
</feature>